<proteinExistence type="predicted"/>
<keyword evidence="2" id="KW-0479">Metal-binding</keyword>
<keyword evidence="3" id="KW-0560">Oxidoreductase</keyword>
<feature type="domain" description="Plastocyanin-like" evidence="9">
    <location>
        <begin position="390"/>
        <end position="498"/>
    </location>
</feature>
<dbReference type="PANTHER" id="PTHR48267">
    <property type="entry name" value="CUPREDOXIN SUPERFAMILY PROTEIN"/>
    <property type="match status" value="1"/>
</dbReference>
<gene>
    <name evidence="11" type="ORF">ENI96_14955</name>
</gene>
<evidence type="ECO:0000256" key="3">
    <source>
        <dbReference type="ARBA" id="ARBA00023002"/>
    </source>
</evidence>
<dbReference type="Pfam" id="PF07731">
    <property type="entry name" value="Cu-oxidase_2"/>
    <property type="match status" value="1"/>
</dbReference>
<dbReference type="SUPFAM" id="SSF49503">
    <property type="entry name" value="Cupredoxins"/>
    <property type="match status" value="3"/>
</dbReference>
<reference evidence="11" key="1">
    <citation type="journal article" date="2020" name="mSystems">
        <title>Genome- and Community-Level Interaction Insights into Carbon Utilization and Element Cycling Functions of Hydrothermarchaeota in Hydrothermal Sediment.</title>
        <authorList>
            <person name="Zhou Z."/>
            <person name="Liu Y."/>
            <person name="Xu W."/>
            <person name="Pan J."/>
            <person name="Luo Z.H."/>
            <person name="Li M."/>
        </authorList>
    </citation>
    <scope>NUCLEOTIDE SEQUENCE [LARGE SCALE GENOMIC DNA]</scope>
    <source>
        <strain evidence="11">HyVt-443</strain>
    </source>
</reference>
<evidence type="ECO:0000313" key="11">
    <source>
        <dbReference type="EMBL" id="HEB97720.1"/>
    </source>
</evidence>
<dbReference type="GO" id="GO:0016491">
    <property type="term" value="F:oxidoreductase activity"/>
    <property type="evidence" value="ECO:0007669"/>
    <property type="project" value="UniProtKB-KW"/>
</dbReference>
<dbReference type="CDD" id="cd13890">
    <property type="entry name" value="CuRO_3_CueO_FtsP"/>
    <property type="match status" value="1"/>
</dbReference>
<dbReference type="InterPro" id="IPR011706">
    <property type="entry name" value="Cu-oxidase_C"/>
</dbReference>
<dbReference type="Pfam" id="PF07732">
    <property type="entry name" value="Cu-oxidase_3"/>
    <property type="match status" value="1"/>
</dbReference>
<evidence type="ECO:0000259" key="10">
    <source>
        <dbReference type="Pfam" id="PF07732"/>
    </source>
</evidence>
<protein>
    <recommendedName>
        <fullName evidence="5">Multicopper oxidase CueO</fullName>
        <ecNumber evidence="4">1.16.3.4</ecNumber>
    </recommendedName>
    <alternativeName>
        <fullName evidence="6">Copper efflux oxidase</fullName>
    </alternativeName>
    <alternativeName>
        <fullName evidence="7">Cuprous oxidase</fullName>
    </alternativeName>
</protein>
<evidence type="ECO:0000256" key="2">
    <source>
        <dbReference type="ARBA" id="ARBA00022723"/>
    </source>
</evidence>
<comment type="subunit">
    <text evidence="1">Monomer.</text>
</comment>
<comment type="catalytic activity">
    <reaction evidence="8">
        <text>4 Cu(+) + O2 + 4 H(+) = 4 Cu(2+) + 2 H2O</text>
        <dbReference type="Rhea" id="RHEA:30083"/>
        <dbReference type="ChEBI" id="CHEBI:15377"/>
        <dbReference type="ChEBI" id="CHEBI:15378"/>
        <dbReference type="ChEBI" id="CHEBI:15379"/>
        <dbReference type="ChEBI" id="CHEBI:29036"/>
        <dbReference type="ChEBI" id="CHEBI:49552"/>
        <dbReference type="EC" id="1.16.3.4"/>
    </reaction>
    <physiologicalReaction direction="left-to-right" evidence="8">
        <dbReference type="Rhea" id="RHEA:30084"/>
    </physiologicalReaction>
</comment>
<comment type="caution">
    <text evidence="11">The sequence shown here is derived from an EMBL/GenBank/DDBJ whole genome shotgun (WGS) entry which is preliminary data.</text>
</comment>
<evidence type="ECO:0000256" key="4">
    <source>
        <dbReference type="ARBA" id="ARBA00038978"/>
    </source>
</evidence>
<dbReference type="InterPro" id="IPR011707">
    <property type="entry name" value="Cu-oxidase-like_N"/>
</dbReference>
<evidence type="ECO:0000256" key="5">
    <source>
        <dbReference type="ARBA" id="ARBA00041027"/>
    </source>
</evidence>
<dbReference type="InterPro" id="IPR045087">
    <property type="entry name" value="Cu-oxidase_fam"/>
</dbReference>
<dbReference type="EC" id="1.16.3.4" evidence="4"/>
<dbReference type="EMBL" id="DRKP01000188">
    <property type="protein sequence ID" value="HEB97720.1"/>
    <property type="molecule type" value="Genomic_DNA"/>
</dbReference>
<evidence type="ECO:0000256" key="6">
    <source>
        <dbReference type="ARBA" id="ARBA00042896"/>
    </source>
</evidence>
<organism evidence="11">
    <name type="scientific">Sedimenticola thiotaurini</name>
    <dbReference type="NCBI Taxonomy" id="1543721"/>
    <lineage>
        <taxon>Bacteria</taxon>
        <taxon>Pseudomonadati</taxon>
        <taxon>Pseudomonadota</taxon>
        <taxon>Gammaproteobacteria</taxon>
        <taxon>Chromatiales</taxon>
        <taxon>Sedimenticolaceae</taxon>
        <taxon>Sedimenticola</taxon>
    </lineage>
</organism>
<dbReference type="AlphaFoldDB" id="A0A831RNG1"/>
<dbReference type="CDD" id="cd04232">
    <property type="entry name" value="CuRO_1_CueO_FtsP"/>
    <property type="match status" value="1"/>
</dbReference>
<dbReference type="PROSITE" id="PS51318">
    <property type="entry name" value="TAT"/>
    <property type="match status" value="1"/>
</dbReference>
<accession>A0A831RNG1</accession>
<dbReference type="Gene3D" id="2.60.40.420">
    <property type="entry name" value="Cupredoxins - blue copper proteins"/>
    <property type="match status" value="3"/>
</dbReference>
<evidence type="ECO:0000256" key="7">
    <source>
        <dbReference type="ARBA" id="ARBA00043090"/>
    </source>
</evidence>
<evidence type="ECO:0000256" key="1">
    <source>
        <dbReference type="ARBA" id="ARBA00011245"/>
    </source>
</evidence>
<dbReference type="InterPro" id="IPR002355">
    <property type="entry name" value="Cu_oxidase_Cu_BS"/>
</dbReference>
<sequence>MPVTRRDLLTAAAAVGASGVAVTALYGSGRSAFAGAARFQRPLAIPPLLQGEVRDGVRRFDLTLQRGQREFLDGMQTPTAGINGAFLGPVIRVRRGEQVRLDVANRLGEASTLHWHGVHLPAKMDGGPHQVIEAGATWSPRFRIRQPASTQWYHSHLFHRTGVQVYYGLAGLFYIDDDQGDALGLPSDHGVDDIPLVLQDRSFARDGSFRYLTSMHDRMLGMTGDVMLVNGVVLPFLRVRRRLTRFRILNGSNARIYNLAFSDGRRFLQIASDGGLLPRPVPLTSVRLSPGERAEILLEMTPEDDLQLVHVPPPARRARGGGMMGMMQGMMRSDDQPFSIMRLIGSGLEDAGTRPPRRLVEVPAWSEDEAVKTRRFVLEMGMGMMGGGGFRINGRAMDMNRIDETVRLGAVEIWEIVNRSPMAHPFHIHDIQFRILDRDGRPPPAGEQGLKDTVLVEPQETVRVITRFEHYADADSPYMFHCHILEHEDAGMMGQFVVVA</sequence>
<dbReference type="PANTHER" id="PTHR48267:SF1">
    <property type="entry name" value="BILIRUBIN OXIDASE"/>
    <property type="match status" value="1"/>
</dbReference>
<evidence type="ECO:0000259" key="9">
    <source>
        <dbReference type="Pfam" id="PF07731"/>
    </source>
</evidence>
<dbReference type="Proteomes" id="UP000886251">
    <property type="component" value="Unassembled WGS sequence"/>
</dbReference>
<dbReference type="InterPro" id="IPR006311">
    <property type="entry name" value="TAT_signal"/>
</dbReference>
<evidence type="ECO:0000256" key="8">
    <source>
        <dbReference type="ARBA" id="ARBA00048092"/>
    </source>
</evidence>
<feature type="domain" description="Plastocyanin-like" evidence="10">
    <location>
        <begin position="64"/>
        <end position="179"/>
    </location>
</feature>
<dbReference type="PROSITE" id="PS00080">
    <property type="entry name" value="MULTICOPPER_OXIDASE2"/>
    <property type="match status" value="1"/>
</dbReference>
<name>A0A831RNG1_9GAMM</name>
<dbReference type="GO" id="GO:0005507">
    <property type="term" value="F:copper ion binding"/>
    <property type="evidence" value="ECO:0007669"/>
    <property type="project" value="InterPro"/>
</dbReference>
<dbReference type="InterPro" id="IPR008972">
    <property type="entry name" value="Cupredoxin"/>
</dbReference>